<keyword evidence="2" id="KW-1185">Reference proteome</keyword>
<accession>A0A3Q9JIN5</accession>
<evidence type="ECO:0008006" key="3">
    <source>
        <dbReference type="Google" id="ProtNLM"/>
    </source>
</evidence>
<proteinExistence type="predicted"/>
<name>A0A3Q9JIN5_9GAMM</name>
<dbReference type="Proteomes" id="UP000273143">
    <property type="component" value="Chromosome"/>
</dbReference>
<protein>
    <recommendedName>
        <fullName evidence="3">Tip attachment protein J domain-containing protein</fullName>
    </recommendedName>
</protein>
<dbReference type="InterPro" id="IPR013320">
    <property type="entry name" value="ConA-like_dom_sf"/>
</dbReference>
<reference evidence="2" key="1">
    <citation type="submission" date="2018-06" db="EMBL/GenBank/DDBJ databases">
        <title>Complete genome of Pseudomonas insecticola strain QZS01.</title>
        <authorList>
            <person name="Wang J."/>
            <person name="Su Q."/>
        </authorList>
    </citation>
    <scope>NUCLEOTIDE SEQUENCE [LARGE SCALE GENOMIC DNA]</scope>
    <source>
        <strain evidence="2">QZS01</strain>
    </source>
</reference>
<evidence type="ECO:0000313" key="2">
    <source>
        <dbReference type="Proteomes" id="UP000273143"/>
    </source>
</evidence>
<sequence>MGMGSKSTVIGYEYNGTVHSGIGLAMDELYQINIGDKTAWTGSIKQNGSIFIDKYNLFGGKKGEGGVRGTLDVMFGGETQGQNAKLTRYLGNKIPAFRGTVTTVFTGMLAAMNWYPKTWNFYYRRIKSGWPDNTPFYPETIEISLANGQIKAMNPAHILYESYISNTWGAGIPRAMMDDEAYKKVADTLYAEGFGLCFEWKATDDLKNLREYVCNHIDAILGTDPKTGKNTIRLIRDDYAVEDLPVFDEDSGLLEIKLQASNNTEVPSQIIVKFNDAITFQERTAYATNPAVAQGQIGRNTETNEYLGIPIGELATRVAYRDLKAKTSGIKSASIKLDRRAYDIVNGQPFRIKTKYRTNNIDLVVRATKRKENFLTDGSITMDVVQDVFSTPKVAFMPIPDAPNRPEPQPPVPIIDSRVLEATYRDLVLTLDPANLEKIDSSSGFIYAVAQSPANQCYSYDIVSRVKGAANFSEADDTGAWCATALIASDIGYKDTIIHIQDGQLLEDVEIGSAALIDDEIVRIDGLDLANNQITLGRGCVDTVPTKHSKGVMIWFIDSSETTDGVEYSYNNNVEIKLLPNTFRERLEQSQAETKAINVQARQGRPYPPGNLKINGAAYPEKVNAAALNITWSGRHRLLQADKLIDTTATDTGEEANTRYNLTVYLNDTLYKKEQGLTAKDYSFTLTTISEHQSLLHFDNNIIDEAGTVWTNNGVTFENSPDKPFNQQAIFDNNRFIQTTDNKNLSIGAEDDFTFSFWVEPTSLTNSYATIIANGYSSWGTGACFINLWGENCPNSILKSRIGLGSYESSYSYGYTSILSNTTIEVGKRYHVAITRNKGTIRLFLNGVLDAERTGNKLVFDFSKYGKTVIGRDYNNAAPSCFLQAKLDEFLFTKQALYTTNFTPPTEPYSNSSETRVKVELEAERDGLTSYQKHSYSFKVGE</sequence>
<dbReference type="SUPFAM" id="SSF49899">
    <property type="entry name" value="Concanavalin A-like lectins/glucanases"/>
    <property type="match status" value="1"/>
</dbReference>
<dbReference type="Gene3D" id="2.60.120.200">
    <property type="match status" value="1"/>
</dbReference>
<evidence type="ECO:0000313" key="1">
    <source>
        <dbReference type="EMBL" id="AZS50373.1"/>
    </source>
</evidence>
<dbReference type="RefSeq" id="WP_127162682.1">
    <property type="nucleotide sequence ID" value="NZ_CP029822.1"/>
</dbReference>
<dbReference type="EMBL" id="CP029822">
    <property type="protein sequence ID" value="AZS50373.1"/>
    <property type="molecule type" value="Genomic_DNA"/>
</dbReference>
<dbReference type="AlphaFoldDB" id="A0A3Q9JIN5"/>
<dbReference type="Pfam" id="PF13385">
    <property type="entry name" value="Laminin_G_3"/>
    <property type="match status" value="1"/>
</dbReference>
<organism evidence="1 2">
    <name type="scientific">Entomomonas moraniae</name>
    <dbReference type="NCBI Taxonomy" id="2213226"/>
    <lineage>
        <taxon>Bacteria</taxon>
        <taxon>Pseudomonadati</taxon>
        <taxon>Pseudomonadota</taxon>
        <taxon>Gammaproteobacteria</taxon>
        <taxon>Pseudomonadales</taxon>
        <taxon>Pseudomonadaceae</taxon>
        <taxon>Entomomonas</taxon>
    </lineage>
</organism>
<gene>
    <name evidence="1" type="ORF">DM558_06105</name>
</gene>
<dbReference type="KEGG" id="emo:DM558_06105"/>